<dbReference type="AlphaFoldDB" id="A0A645HD47"/>
<accession>A0A645HD47</accession>
<dbReference type="EMBL" id="VSSQ01090901">
    <property type="protein sequence ID" value="MPN36650.1"/>
    <property type="molecule type" value="Genomic_DNA"/>
</dbReference>
<sequence length="83" mass="9207">MDSGGNHVIARLTTIDMVIRMDRLVAPGKAEHLQSPVGNHLVCVHVRRGPGARLKYVHHEFRIEFALCDLSRGRLDAPSNPLS</sequence>
<protein>
    <submittedName>
        <fullName evidence="1">Uncharacterized protein</fullName>
    </submittedName>
</protein>
<evidence type="ECO:0000313" key="1">
    <source>
        <dbReference type="EMBL" id="MPN36650.1"/>
    </source>
</evidence>
<comment type="caution">
    <text evidence="1">The sequence shown here is derived from an EMBL/GenBank/DDBJ whole genome shotgun (WGS) entry which is preliminary data.</text>
</comment>
<proteinExistence type="predicted"/>
<gene>
    <name evidence="1" type="ORF">SDC9_184160</name>
</gene>
<organism evidence="1">
    <name type="scientific">bioreactor metagenome</name>
    <dbReference type="NCBI Taxonomy" id="1076179"/>
    <lineage>
        <taxon>unclassified sequences</taxon>
        <taxon>metagenomes</taxon>
        <taxon>ecological metagenomes</taxon>
    </lineage>
</organism>
<name>A0A645HD47_9ZZZZ</name>
<reference evidence="1" key="1">
    <citation type="submission" date="2019-08" db="EMBL/GenBank/DDBJ databases">
        <authorList>
            <person name="Kucharzyk K."/>
            <person name="Murdoch R.W."/>
            <person name="Higgins S."/>
            <person name="Loffler F."/>
        </authorList>
    </citation>
    <scope>NUCLEOTIDE SEQUENCE</scope>
</reference>